<gene>
    <name evidence="1" type="ORF">TBRA_LOCUS13777</name>
</gene>
<keyword evidence="2" id="KW-1185">Reference proteome</keyword>
<evidence type="ECO:0000313" key="1">
    <source>
        <dbReference type="EMBL" id="CAB0042145.1"/>
    </source>
</evidence>
<reference evidence="1 2" key="1">
    <citation type="submission" date="2020-02" db="EMBL/GenBank/DDBJ databases">
        <authorList>
            <person name="Ferguson B K."/>
        </authorList>
    </citation>
    <scope>NUCLEOTIDE SEQUENCE [LARGE SCALE GENOMIC DNA]</scope>
</reference>
<name>A0A6H5J1Z7_9HYME</name>
<evidence type="ECO:0000313" key="2">
    <source>
        <dbReference type="Proteomes" id="UP000479190"/>
    </source>
</evidence>
<proteinExistence type="predicted"/>
<dbReference type="Proteomes" id="UP000479190">
    <property type="component" value="Unassembled WGS sequence"/>
</dbReference>
<accession>A0A6H5J1Z7</accession>
<dbReference type="EMBL" id="CADCXV010001160">
    <property type="protein sequence ID" value="CAB0042145.1"/>
    <property type="molecule type" value="Genomic_DNA"/>
</dbReference>
<sequence>MCPYYCLSTVPTIPGHRSRGKIRITRNPQSDNSWLLDNQDEKLLCQRRLCFKRRSRANVSQGRRRLSRRLYHARAVHIYHCVQHTRTKCVKNIGIFFAHSRRARTIVPANDIRRPLPPQLYIHMYTYAICINARASDSALCRQKRLESARCCRMKNAEASRRSVRGKSPLSAAAAAWNIMQYLYTHRQRRVCRYARRRDTICTKNETKRARIAP</sequence>
<organism evidence="1 2">
    <name type="scientific">Trichogramma brassicae</name>
    <dbReference type="NCBI Taxonomy" id="86971"/>
    <lineage>
        <taxon>Eukaryota</taxon>
        <taxon>Metazoa</taxon>
        <taxon>Ecdysozoa</taxon>
        <taxon>Arthropoda</taxon>
        <taxon>Hexapoda</taxon>
        <taxon>Insecta</taxon>
        <taxon>Pterygota</taxon>
        <taxon>Neoptera</taxon>
        <taxon>Endopterygota</taxon>
        <taxon>Hymenoptera</taxon>
        <taxon>Apocrita</taxon>
        <taxon>Proctotrupomorpha</taxon>
        <taxon>Chalcidoidea</taxon>
        <taxon>Trichogrammatidae</taxon>
        <taxon>Trichogramma</taxon>
    </lineage>
</organism>
<protein>
    <submittedName>
        <fullName evidence="1">Uncharacterized protein</fullName>
    </submittedName>
</protein>
<dbReference type="AlphaFoldDB" id="A0A6H5J1Z7"/>
<feature type="non-terminal residue" evidence="1">
    <location>
        <position position="214"/>
    </location>
</feature>